<dbReference type="InterPro" id="IPR027470">
    <property type="entry name" value="Cation_efflux_CTD"/>
</dbReference>
<dbReference type="InterPro" id="IPR027469">
    <property type="entry name" value="Cation_efflux_TMD_sf"/>
</dbReference>
<evidence type="ECO:0000256" key="5">
    <source>
        <dbReference type="ARBA" id="ARBA00022906"/>
    </source>
</evidence>
<evidence type="ECO:0000256" key="9">
    <source>
        <dbReference type="SAM" id="Phobius"/>
    </source>
</evidence>
<keyword evidence="5" id="KW-0864">Zinc transport</keyword>
<evidence type="ECO:0000256" key="2">
    <source>
        <dbReference type="ARBA" id="ARBA00008873"/>
    </source>
</evidence>
<evidence type="ECO:0000313" key="12">
    <source>
        <dbReference type="EMBL" id="TWU40722.1"/>
    </source>
</evidence>
<comment type="caution">
    <text evidence="12">The sequence shown here is derived from an EMBL/GenBank/DDBJ whole genome shotgun (WGS) entry which is preliminary data.</text>
</comment>
<dbReference type="SUPFAM" id="SSF161111">
    <property type="entry name" value="Cation efflux protein transmembrane domain-like"/>
    <property type="match status" value="1"/>
</dbReference>
<evidence type="ECO:0000256" key="3">
    <source>
        <dbReference type="ARBA" id="ARBA00022448"/>
    </source>
</evidence>
<dbReference type="GO" id="GO:0005886">
    <property type="term" value="C:plasma membrane"/>
    <property type="evidence" value="ECO:0007669"/>
    <property type="project" value="TreeGrafter"/>
</dbReference>
<evidence type="ECO:0000256" key="8">
    <source>
        <dbReference type="ARBA" id="ARBA00023136"/>
    </source>
</evidence>
<feature type="transmembrane region" description="Helical" evidence="9">
    <location>
        <begin position="55"/>
        <end position="72"/>
    </location>
</feature>
<dbReference type="Pfam" id="PF16916">
    <property type="entry name" value="ZT_dimer"/>
    <property type="match status" value="1"/>
</dbReference>
<dbReference type="InterPro" id="IPR036837">
    <property type="entry name" value="Cation_efflux_CTD_sf"/>
</dbReference>
<dbReference type="SUPFAM" id="SSF160240">
    <property type="entry name" value="Cation efflux protein cytoplasmic domain-like"/>
    <property type="match status" value="1"/>
</dbReference>
<keyword evidence="8 9" id="KW-0472">Membrane</keyword>
<protein>
    <submittedName>
        <fullName evidence="12">Cadmium, cobalt and zinc/H(+)-K(+) antiporter</fullName>
    </submittedName>
</protein>
<comment type="similarity">
    <text evidence="2">Belongs to the cation diffusion facilitator (CDF) transporter (TC 2.A.4) family. SLC30A subfamily.</text>
</comment>
<feature type="transmembrane region" description="Helical" evidence="9">
    <location>
        <begin position="116"/>
        <end position="140"/>
    </location>
</feature>
<feature type="transmembrane region" description="Helical" evidence="9">
    <location>
        <begin position="152"/>
        <end position="178"/>
    </location>
</feature>
<keyword evidence="4 9" id="KW-0812">Transmembrane</keyword>
<evidence type="ECO:0000256" key="4">
    <source>
        <dbReference type="ARBA" id="ARBA00022692"/>
    </source>
</evidence>
<keyword evidence="7" id="KW-0406">Ion transport</keyword>
<keyword evidence="6 9" id="KW-1133">Transmembrane helix</keyword>
<name>A0A5C6DVW3_9BACT</name>
<evidence type="ECO:0000259" key="11">
    <source>
        <dbReference type="Pfam" id="PF16916"/>
    </source>
</evidence>
<keyword evidence="5" id="KW-0862">Zinc</keyword>
<feature type="transmembrane region" description="Helical" evidence="9">
    <location>
        <begin position="84"/>
        <end position="104"/>
    </location>
</feature>
<dbReference type="InterPro" id="IPR058533">
    <property type="entry name" value="Cation_efflux_TM"/>
</dbReference>
<organism evidence="12 13">
    <name type="scientific">Novipirellula artificiosorum</name>
    <dbReference type="NCBI Taxonomy" id="2528016"/>
    <lineage>
        <taxon>Bacteria</taxon>
        <taxon>Pseudomonadati</taxon>
        <taxon>Planctomycetota</taxon>
        <taxon>Planctomycetia</taxon>
        <taxon>Pirellulales</taxon>
        <taxon>Pirellulaceae</taxon>
        <taxon>Novipirellula</taxon>
    </lineage>
</organism>
<dbReference type="GO" id="GO:0005385">
    <property type="term" value="F:zinc ion transmembrane transporter activity"/>
    <property type="evidence" value="ECO:0007669"/>
    <property type="project" value="TreeGrafter"/>
</dbReference>
<dbReference type="InterPro" id="IPR050681">
    <property type="entry name" value="CDF/SLC30A"/>
</dbReference>
<keyword evidence="3" id="KW-0813">Transport</keyword>
<dbReference type="RefSeq" id="WP_146525287.1">
    <property type="nucleotide sequence ID" value="NZ_SJPV01000002.1"/>
</dbReference>
<evidence type="ECO:0000256" key="6">
    <source>
        <dbReference type="ARBA" id="ARBA00022989"/>
    </source>
</evidence>
<accession>A0A5C6DVW3</accession>
<feature type="transmembrane region" description="Helical" evidence="9">
    <location>
        <begin position="184"/>
        <end position="201"/>
    </location>
</feature>
<dbReference type="EMBL" id="SJPV01000002">
    <property type="protein sequence ID" value="TWU40722.1"/>
    <property type="molecule type" value="Genomic_DNA"/>
</dbReference>
<feature type="transmembrane region" description="Helical" evidence="9">
    <location>
        <begin position="12"/>
        <end position="35"/>
    </location>
</feature>
<dbReference type="Gene3D" id="1.20.1510.10">
    <property type="entry name" value="Cation efflux protein transmembrane domain"/>
    <property type="match status" value="1"/>
</dbReference>
<dbReference type="Pfam" id="PF01545">
    <property type="entry name" value="Cation_efflux"/>
    <property type="match status" value="1"/>
</dbReference>
<gene>
    <name evidence="12" type="primary">czcD_1</name>
    <name evidence="12" type="ORF">Poly41_15570</name>
</gene>
<feature type="domain" description="Cation efflux protein cytoplasmic" evidence="11">
    <location>
        <begin position="213"/>
        <end position="287"/>
    </location>
</feature>
<dbReference type="PANTHER" id="PTHR11562">
    <property type="entry name" value="CATION EFFLUX PROTEIN/ ZINC TRANSPORTER"/>
    <property type="match status" value="1"/>
</dbReference>
<evidence type="ECO:0000259" key="10">
    <source>
        <dbReference type="Pfam" id="PF01545"/>
    </source>
</evidence>
<keyword evidence="13" id="KW-1185">Reference proteome</keyword>
<dbReference type="InterPro" id="IPR002524">
    <property type="entry name" value="Cation_efflux"/>
</dbReference>
<evidence type="ECO:0000256" key="1">
    <source>
        <dbReference type="ARBA" id="ARBA00004141"/>
    </source>
</evidence>
<comment type="subcellular location">
    <subcellularLocation>
        <location evidence="1">Membrane</location>
        <topology evidence="1">Multi-pass membrane protein</topology>
    </subcellularLocation>
</comment>
<dbReference type="PANTHER" id="PTHR11562:SF17">
    <property type="entry name" value="RE54080P-RELATED"/>
    <property type="match status" value="1"/>
</dbReference>
<evidence type="ECO:0000313" key="13">
    <source>
        <dbReference type="Proteomes" id="UP000319143"/>
    </source>
</evidence>
<sequence length="302" mass="32703">MHQCAHHHHDAHNYGPAFAIGVGLNVAFVLIEASFGFWTDSLALLADAGHNLSDVLGLLLAWGGYALAKVAPSGRRTYGWRSSTILAALMNALLLLVAIGGITWEAVHRLRDPTDVVAPTIVLVALIGVLINAATAMLFMRGRHGDLNIRGAYLHMAADALLSLGVAVAGGIIIWTHWNWIDPMTSLVIAGVIFFATLGLLRESINLLLQAVPSRIDLDRVSDYLSGLPNVRGVHDLHVWAMSTTEVALTAHLVKPNADNEDEMLRQIAEALHQDFNIGHVTIQFERSVDQTQCRQAESGSL</sequence>
<evidence type="ECO:0000256" key="7">
    <source>
        <dbReference type="ARBA" id="ARBA00023065"/>
    </source>
</evidence>
<dbReference type="AlphaFoldDB" id="A0A5C6DVW3"/>
<dbReference type="NCBIfam" id="TIGR01297">
    <property type="entry name" value="CDF"/>
    <property type="match status" value="1"/>
</dbReference>
<dbReference type="OrthoDB" id="9809646at2"/>
<dbReference type="Proteomes" id="UP000319143">
    <property type="component" value="Unassembled WGS sequence"/>
</dbReference>
<reference evidence="12 13" key="1">
    <citation type="submission" date="2019-02" db="EMBL/GenBank/DDBJ databases">
        <title>Deep-cultivation of Planctomycetes and their phenomic and genomic characterization uncovers novel biology.</title>
        <authorList>
            <person name="Wiegand S."/>
            <person name="Jogler M."/>
            <person name="Boedeker C."/>
            <person name="Pinto D."/>
            <person name="Vollmers J."/>
            <person name="Rivas-Marin E."/>
            <person name="Kohn T."/>
            <person name="Peeters S.H."/>
            <person name="Heuer A."/>
            <person name="Rast P."/>
            <person name="Oberbeckmann S."/>
            <person name="Bunk B."/>
            <person name="Jeske O."/>
            <person name="Meyerdierks A."/>
            <person name="Storesund J.E."/>
            <person name="Kallscheuer N."/>
            <person name="Luecker S."/>
            <person name="Lage O.M."/>
            <person name="Pohl T."/>
            <person name="Merkel B.J."/>
            <person name="Hornburger P."/>
            <person name="Mueller R.-W."/>
            <person name="Bruemmer F."/>
            <person name="Labrenz M."/>
            <person name="Spormann A.M."/>
            <person name="Op Den Camp H."/>
            <person name="Overmann J."/>
            <person name="Amann R."/>
            <person name="Jetten M.S.M."/>
            <person name="Mascher T."/>
            <person name="Medema M.H."/>
            <person name="Devos D.P."/>
            <person name="Kaster A.-K."/>
            <person name="Ovreas L."/>
            <person name="Rohde M."/>
            <person name="Galperin M.Y."/>
            <person name="Jogler C."/>
        </authorList>
    </citation>
    <scope>NUCLEOTIDE SEQUENCE [LARGE SCALE GENOMIC DNA]</scope>
    <source>
        <strain evidence="12 13">Poly41</strain>
    </source>
</reference>
<feature type="domain" description="Cation efflux protein transmembrane" evidence="10">
    <location>
        <begin position="20"/>
        <end position="209"/>
    </location>
</feature>
<proteinExistence type="inferred from homology"/>